<keyword evidence="10 13" id="KW-0408">Iron</keyword>
<keyword evidence="8 13" id="KW-0479">Metal-binding</keyword>
<evidence type="ECO:0000256" key="7">
    <source>
        <dbReference type="ARBA" id="ARBA00022714"/>
    </source>
</evidence>
<dbReference type="UniPathway" id="UPA00078">
    <property type="reaction ID" value="UER00162"/>
</dbReference>
<feature type="domain" description="Radical SAM core" evidence="14">
    <location>
        <begin position="103"/>
        <end position="329"/>
    </location>
</feature>
<gene>
    <name evidence="15" type="ORF">KUCA_T00001378001</name>
</gene>
<dbReference type="FunFam" id="3.20.20.70:FF:000011">
    <property type="entry name" value="Biotin synthase"/>
    <property type="match status" value="1"/>
</dbReference>
<dbReference type="PANTHER" id="PTHR22976:SF2">
    <property type="entry name" value="BIOTIN SYNTHASE, MITOCHONDRIAL"/>
    <property type="match status" value="1"/>
</dbReference>
<dbReference type="OrthoDB" id="2414104at2759"/>
<dbReference type="GO" id="GO:0005739">
    <property type="term" value="C:mitochondrion"/>
    <property type="evidence" value="ECO:0007669"/>
    <property type="project" value="TreeGrafter"/>
</dbReference>
<dbReference type="InterPro" id="IPR007197">
    <property type="entry name" value="rSAM"/>
</dbReference>
<dbReference type="HAMAP" id="MF_01694">
    <property type="entry name" value="BioB"/>
    <property type="match status" value="1"/>
</dbReference>
<dbReference type="InterPro" id="IPR010722">
    <property type="entry name" value="BATS_dom"/>
</dbReference>
<dbReference type="SFLD" id="SFLDS00029">
    <property type="entry name" value="Radical_SAM"/>
    <property type="match status" value="1"/>
</dbReference>
<dbReference type="EMBL" id="HG793126">
    <property type="protein sequence ID" value="CDK25408.1"/>
    <property type="molecule type" value="Genomic_DNA"/>
</dbReference>
<dbReference type="SFLD" id="SFLDG01278">
    <property type="entry name" value="biotin_synthase_like"/>
    <property type="match status" value="1"/>
</dbReference>
<comment type="cofactor">
    <cofactor evidence="13">
        <name>[2Fe-2S] cluster</name>
        <dbReference type="ChEBI" id="CHEBI:190135"/>
    </cofactor>
    <text evidence="13">Binds 1 [2Fe-2S] cluster. The cluster is coordinated with 3 cysteines and 1 arginine.</text>
</comment>
<sequence>MSFQVLTKSASKRLAMWTKFRSMSTVVGDMLKTDLANSRDALASSSKKGFEATKRQSVLQLARSLKSPRTDWTKEELREIYNTPLLELLHQAQLHHRDFHDPQEVQICTLLSIKTGGCTEDCKYCAQSSRYDTGLKAEKLIQLEDVVKAAVEAKENGATRFCMGAAWRDMKGRKSGIRKIGEMVKEVNKLGLETCVTLGMVDEEQAVTLKEAGLTAYNHNIDTSREHYPKVISTRTYDDRLQTIKNVQKSGLKACTGGILGLGETREDHIGFLFTLATMDSHPESLPINMLVPIRGTPMAEELTKKNSIKLEFDSVLRTVATARLVMPKSIIRLAAGRYTMKETEQFLCFMAGCNAIFSGKKMLTTMCNGWDEDKAMLEKWGLKPMKSFKKHSSNLSLV</sequence>
<organism evidence="15 16">
    <name type="scientific">Kuraishia capsulata CBS 1993</name>
    <dbReference type="NCBI Taxonomy" id="1382522"/>
    <lineage>
        <taxon>Eukaryota</taxon>
        <taxon>Fungi</taxon>
        <taxon>Dikarya</taxon>
        <taxon>Ascomycota</taxon>
        <taxon>Saccharomycotina</taxon>
        <taxon>Pichiomycetes</taxon>
        <taxon>Pichiales</taxon>
        <taxon>Pichiaceae</taxon>
        <taxon>Kuraishia</taxon>
    </lineage>
</organism>
<keyword evidence="4 13" id="KW-0004">4Fe-4S</keyword>
<dbReference type="CDD" id="cd01335">
    <property type="entry name" value="Radical_SAM"/>
    <property type="match status" value="1"/>
</dbReference>
<dbReference type="Gene3D" id="3.20.20.70">
    <property type="entry name" value="Aldolase class I"/>
    <property type="match status" value="1"/>
</dbReference>
<feature type="binding site" evidence="13">
    <location>
        <position position="255"/>
    </location>
    <ligand>
        <name>[2Fe-2S] cluster</name>
        <dbReference type="ChEBI" id="CHEBI:190135"/>
    </ligand>
</feature>
<feature type="binding site" evidence="13">
    <location>
        <position position="118"/>
    </location>
    <ligand>
        <name>[4Fe-4S] cluster</name>
        <dbReference type="ChEBI" id="CHEBI:49883"/>
        <note>4Fe-4S-S-AdoMet</note>
    </ligand>
</feature>
<dbReference type="PROSITE" id="PS51918">
    <property type="entry name" value="RADICAL_SAM"/>
    <property type="match status" value="1"/>
</dbReference>
<dbReference type="SFLD" id="SFLDG01060">
    <property type="entry name" value="BATS_domain_containing"/>
    <property type="match status" value="1"/>
</dbReference>
<comment type="similarity">
    <text evidence="2">Belongs to the radical SAM superfamily. Biotin synthase family.</text>
</comment>
<dbReference type="GeneID" id="34518808"/>
<feature type="binding site" evidence="13">
    <location>
        <position position="195"/>
    </location>
    <ligand>
        <name>[2Fe-2S] cluster</name>
        <dbReference type="ChEBI" id="CHEBI:190135"/>
    </ligand>
</feature>
<proteinExistence type="inferred from homology"/>
<dbReference type="Pfam" id="PF06968">
    <property type="entry name" value="BATS"/>
    <property type="match status" value="1"/>
</dbReference>
<dbReference type="RefSeq" id="XP_022457420.1">
    <property type="nucleotide sequence ID" value="XM_022603549.1"/>
</dbReference>
<dbReference type="GO" id="GO:0046872">
    <property type="term" value="F:metal ion binding"/>
    <property type="evidence" value="ECO:0007669"/>
    <property type="project" value="UniProtKB-KW"/>
</dbReference>
<evidence type="ECO:0000256" key="3">
    <source>
        <dbReference type="ARBA" id="ARBA00012236"/>
    </source>
</evidence>
<dbReference type="InterPro" id="IPR006638">
    <property type="entry name" value="Elp3/MiaA/NifB-like_rSAM"/>
</dbReference>
<dbReference type="SFLD" id="SFLDF00272">
    <property type="entry name" value="biotin_synthase"/>
    <property type="match status" value="1"/>
</dbReference>
<evidence type="ECO:0000256" key="8">
    <source>
        <dbReference type="ARBA" id="ARBA00022723"/>
    </source>
</evidence>
<evidence type="ECO:0000313" key="16">
    <source>
        <dbReference type="Proteomes" id="UP000019384"/>
    </source>
</evidence>
<evidence type="ECO:0000256" key="9">
    <source>
        <dbReference type="ARBA" id="ARBA00022756"/>
    </source>
</evidence>
<feature type="binding site" evidence="13">
    <location>
        <position position="333"/>
    </location>
    <ligand>
        <name>[2Fe-2S] cluster</name>
        <dbReference type="ChEBI" id="CHEBI:190135"/>
    </ligand>
</feature>
<evidence type="ECO:0000256" key="10">
    <source>
        <dbReference type="ARBA" id="ARBA00023004"/>
    </source>
</evidence>
<dbReference type="InterPro" id="IPR002684">
    <property type="entry name" value="Biotin_synth/BioAB"/>
</dbReference>
<protein>
    <recommendedName>
        <fullName evidence="3">biotin synthase</fullName>
        <ecNumber evidence="3">2.8.1.6</ecNumber>
    </recommendedName>
</protein>
<dbReference type="SMART" id="SM00729">
    <property type="entry name" value="Elp3"/>
    <property type="match status" value="1"/>
</dbReference>
<evidence type="ECO:0000256" key="5">
    <source>
        <dbReference type="ARBA" id="ARBA00022679"/>
    </source>
</evidence>
<accession>W6MHW4</accession>
<comment type="pathway">
    <text evidence="1">Cofactor biosynthesis; biotin biosynthesis; biotin from 7,8-diaminononanoate: step 2/2.</text>
</comment>
<comment type="cofactor">
    <cofactor evidence="13">
        <name>[4Fe-4S] cluster</name>
        <dbReference type="ChEBI" id="CHEBI:49883"/>
    </cofactor>
    <text evidence="13">Binds 1 [4Fe-4S] cluster. The cluster is coordinated with 3 cysteines and an exchangeable S-adenosyl-L-methionine.</text>
</comment>
<keyword evidence="6 13" id="KW-0949">S-adenosyl-L-methionine</keyword>
<dbReference type="GO" id="GO:0051539">
    <property type="term" value="F:4 iron, 4 sulfur cluster binding"/>
    <property type="evidence" value="ECO:0007669"/>
    <property type="project" value="UniProtKB-KW"/>
</dbReference>
<keyword evidence="16" id="KW-1185">Reference proteome</keyword>
<feature type="binding site" evidence="13">
    <location>
        <position position="162"/>
    </location>
    <ligand>
        <name>[2Fe-2S] cluster</name>
        <dbReference type="ChEBI" id="CHEBI:190135"/>
    </ligand>
</feature>
<evidence type="ECO:0000256" key="6">
    <source>
        <dbReference type="ARBA" id="ARBA00022691"/>
    </source>
</evidence>
<dbReference type="NCBIfam" id="TIGR00433">
    <property type="entry name" value="bioB"/>
    <property type="match status" value="1"/>
</dbReference>
<reference evidence="15" key="2">
    <citation type="submission" date="2014-02" db="EMBL/GenBank/DDBJ databases">
        <title>Complete DNA sequence of /Kuraishia capsulata/ illustrates novel genomic features among budding yeasts (/Saccharomycotina/).</title>
        <authorList>
            <person name="Morales L."/>
            <person name="Noel B."/>
            <person name="Porcel B."/>
            <person name="Marcet-Houben M."/>
            <person name="Hullo M-F."/>
            <person name="Sacerdot C."/>
            <person name="Tekaia F."/>
            <person name="Leh-Louis V."/>
            <person name="Despons L."/>
            <person name="Khanna V."/>
            <person name="Aury J-M."/>
            <person name="Barbe V."/>
            <person name="Couloux A."/>
            <person name="Labadie K."/>
            <person name="Pelletier E."/>
            <person name="Souciet J-L."/>
            <person name="Boekhout T."/>
            <person name="Gabaldon T."/>
            <person name="Wincker P."/>
            <person name="Dujon B."/>
        </authorList>
    </citation>
    <scope>NUCLEOTIDE SEQUENCE</scope>
    <source>
        <strain evidence="15">CBS 1993</strain>
    </source>
</reference>
<dbReference type="PIRSF" id="PIRSF001619">
    <property type="entry name" value="Biotin_synth"/>
    <property type="match status" value="1"/>
</dbReference>
<dbReference type="InterPro" id="IPR013785">
    <property type="entry name" value="Aldolase_TIM"/>
</dbReference>
<evidence type="ECO:0000256" key="2">
    <source>
        <dbReference type="ARBA" id="ARBA00010765"/>
    </source>
</evidence>
<dbReference type="STRING" id="1382522.W6MHW4"/>
<evidence type="ECO:0000256" key="13">
    <source>
        <dbReference type="PIRSR" id="PIRSR001619-1"/>
    </source>
</evidence>
<dbReference type="GO" id="GO:0009102">
    <property type="term" value="P:biotin biosynthetic process"/>
    <property type="evidence" value="ECO:0007669"/>
    <property type="project" value="UniProtKB-UniPathway"/>
</dbReference>
<dbReference type="SUPFAM" id="SSF102114">
    <property type="entry name" value="Radical SAM enzymes"/>
    <property type="match status" value="1"/>
</dbReference>
<dbReference type="InterPro" id="IPR058240">
    <property type="entry name" value="rSAM_sf"/>
</dbReference>
<evidence type="ECO:0000256" key="4">
    <source>
        <dbReference type="ARBA" id="ARBA00022485"/>
    </source>
</evidence>
<comment type="cofactor">
    <cofactor evidence="12">
        <name>[2Fe-2S] cluster</name>
        <dbReference type="ChEBI" id="CHEBI:190135"/>
    </cofactor>
</comment>
<feature type="binding site" evidence="13">
    <location>
        <position position="122"/>
    </location>
    <ligand>
        <name>[4Fe-4S] cluster</name>
        <dbReference type="ChEBI" id="CHEBI:49883"/>
        <note>4Fe-4S-S-AdoMet</note>
    </ligand>
</feature>
<keyword evidence="9" id="KW-0093">Biotin biosynthesis</keyword>
<keyword evidence="5" id="KW-0808">Transferase</keyword>
<reference evidence="15" key="1">
    <citation type="submission" date="2013-12" db="EMBL/GenBank/DDBJ databases">
        <authorList>
            <person name="Genoscope - CEA"/>
        </authorList>
    </citation>
    <scope>NUCLEOTIDE SEQUENCE</scope>
    <source>
        <strain evidence="15">CBS 1993</strain>
    </source>
</reference>
<dbReference type="EC" id="2.8.1.6" evidence="3"/>
<dbReference type="HOGENOM" id="CLU_033172_3_3_1"/>
<evidence type="ECO:0000313" key="15">
    <source>
        <dbReference type="EMBL" id="CDK25408.1"/>
    </source>
</evidence>
<keyword evidence="11 13" id="KW-0411">Iron-sulfur</keyword>
<dbReference type="Pfam" id="PF04055">
    <property type="entry name" value="Radical_SAM"/>
    <property type="match status" value="1"/>
</dbReference>
<name>W6MHW4_9ASCO</name>
<dbReference type="SMART" id="SM00876">
    <property type="entry name" value="BATS"/>
    <property type="match status" value="1"/>
</dbReference>
<dbReference type="GO" id="GO:0004076">
    <property type="term" value="F:biotin synthase activity"/>
    <property type="evidence" value="ECO:0007669"/>
    <property type="project" value="UniProtKB-EC"/>
</dbReference>
<evidence type="ECO:0000256" key="1">
    <source>
        <dbReference type="ARBA" id="ARBA00004942"/>
    </source>
</evidence>
<evidence type="ECO:0000256" key="12">
    <source>
        <dbReference type="ARBA" id="ARBA00034078"/>
    </source>
</evidence>
<feature type="binding site" evidence="13">
    <location>
        <position position="125"/>
    </location>
    <ligand>
        <name>[4Fe-4S] cluster</name>
        <dbReference type="ChEBI" id="CHEBI:49883"/>
        <note>4Fe-4S-S-AdoMet</note>
    </ligand>
</feature>
<dbReference type="GO" id="GO:0051537">
    <property type="term" value="F:2 iron, 2 sulfur cluster binding"/>
    <property type="evidence" value="ECO:0007669"/>
    <property type="project" value="UniProtKB-KW"/>
</dbReference>
<dbReference type="InterPro" id="IPR024177">
    <property type="entry name" value="Biotin_synthase"/>
</dbReference>
<evidence type="ECO:0000259" key="14">
    <source>
        <dbReference type="PROSITE" id="PS51918"/>
    </source>
</evidence>
<dbReference type="Proteomes" id="UP000019384">
    <property type="component" value="Unassembled WGS sequence"/>
</dbReference>
<dbReference type="PANTHER" id="PTHR22976">
    <property type="entry name" value="BIOTIN SYNTHASE"/>
    <property type="match status" value="1"/>
</dbReference>
<dbReference type="AlphaFoldDB" id="W6MHW4"/>
<evidence type="ECO:0000256" key="11">
    <source>
        <dbReference type="ARBA" id="ARBA00023014"/>
    </source>
</evidence>
<keyword evidence="7 13" id="KW-0001">2Fe-2S</keyword>